<evidence type="ECO:0000256" key="1">
    <source>
        <dbReference type="ARBA" id="ARBA00006611"/>
    </source>
</evidence>
<proteinExistence type="inferred from homology"/>
<feature type="domain" description="Bacterial type II secretion system protein E" evidence="3">
    <location>
        <begin position="71"/>
        <end position="347"/>
    </location>
</feature>
<dbReference type="RefSeq" id="WP_013865819.1">
    <property type="nucleotide sequence ID" value="NC_015635.1"/>
</dbReference>
<reference evidence="4 5" key="1">
    <citation type="submission" date="2011-05" db="EMBL/GenBank/DDBJ databases">
        <title>Whole genome sequence of Microlunatus phosphovorus NM-1.</title>
        <authorList>
            <person name="Hosoyama A."/>
            <person name="Sasaki K."/>
            <person name="Harada T."/>
            <person name="Igarashi R."/>
            <person name="Kawakoshi A."/>
            <person name="Sasagawa M."/>
            <person name="Fukada J."/>
            <person name="Nakamura S."/>
            <person name="Katano Y."/>
            <person name="Hanada S."/>
            <person name="Kamagata Y."/>
            <person name="Nakamura N."/>
            <person name="Yamazaki S."/>
            <person name="Fujita N."/>
        </authorList>
    </citation>
    <scope>NUCLEOTIDE SEQUENCE [LARGE SCALE GENOMIC DNA]</scope>
    <source>
        <strain evidence="5">ATCC 700054 / DSM 10555 / JCM 9379 / NBRC 101784 / NCIMB 13414 / VKM Ac-1990 / NM-1</strain>
    </source>
</reference>
<organism evidence="4 5">
    <name type="scientific">Microlunatus phosphovorus (strain ATCC 700054 / DSM 10555 / JCM 9379 / NBRC 101784 / NCIMB 13414 / VKM Ac-1990 / NM-1)</name>
    <dbReference type="NCBI Taxonomy" id="1032480"/>
    <lineage>
        <taxon>Bacteria</taxon>
        <taxon>Bacillati</taxon>
        <taxon>Actinomycetota</taxon>
        <taxon>Actinomycetes</taxon>
        <taxon>Propionibacteriales</taxon>
        <taxon>Propionibacteriaceae</taxon>
        <taxon>Microlunatus</taxon>
    </lineage>
</organism>
<keyword evidence="5" id="KW-1185">Reference proteome</keyword>
<evidence type="ECO:0000259" key="3">
    <source>
        <dbReference type="Pfam" id="PF00437"/>
    </source>
</evidence>
<dbReference type="SUPFAM" id="SSF52540">
    <property type="entry name" value="P-loop containing nucleoside triphosphate hydrolases"/>
    <property type="match status" value="1"/>
</dbReference>
<dbReference type="InterPro" id="IPR022399">
    <property type="entry name" value="TadA-like_ATPase"/>
</dbReference>
<dbReference type="KEGG" id="mph:MLP_49870"/>
<feature type="region of interest" description="Disordered" evidence="2">
    <location>
        <begin position="378"/>
        <end position="398"/>
    </location>
</feature>
<dbReference type="CDD" id="cd01130">
    <property type="entry name" value="VirB11-like_ATPase"/>
    <property type="match status" value="1"/>
</dbReference>
<dbReference type="Proteomes" id="UP000007947">
    <property type="component" value="Chromosome"/>
</dbReference>
<evidence type="ECO:0000313" key="5">
    <source>
        <dbReference type="Proteomes" id="UP000007947"/>
    </source>
</evidence>
<dbReference type="HOGENOM" id="CLU_005379_8_0_11"/>
<accession>F5XG67</accession>
<comment type="similarity">
    <text evidence="1">Belongs to the GSP E family.</text>
</comment>
<dbReference type="Pfam" id="PF00437">
    <property type="entry name" value="T2SSE"/>
    <property type="match status" value="1"/>
</dbReference>
<evidence type="ECO:0000313" key="4">
    <source>
        <dbReference type="EMBL" id="BAK38001.1"/>
    </source>
</evidence>
<gene>
    <name evidence="4" type="ordered locus">MLP_49870</name>
</gene>
<dbReference type="GO" id="GO:0016887">
    <property type="term" value="F:ATP hydrolysis activity"/>
    <property type="evidence" value="ECO:0007669"/>
    <property type="project" value="InterPro"/>
</dbReference>
<dbReference type="eggNOG" id="COG4962">
    <property type="taxonomic scope" value="Bacteria"/>
</dbReference>
<dbReference type="InterPro" id="IPR001482">
    <property type="entry name" value="T2SS/T4SS_dom"/>
</dbReference>
<dbReference type="InterPro" id="IPR050921">
    <property type="entry name" value="T4SS_GSP_E_ATPase"/>
</dbReference>
<dbReference type="PANTHER" id="PTHR30486">
    <property type="entry name" value="TWITCHING MOTILITY PROTEIN PILT"/>
    <property type="match status" value="1"/>
</dbReference>
<dbReference type="EMBL" id="AP012204">
    <property type="protein sequence ID" value="BAK38001.1"/>
    <property type="molecule type" value="Genomic_DNA"/>
</dbReference>
<dbReference type="AlphaFoldDB" id="F5XG67"/>
<name>F5XG67_MICPN</name>
<dbReference type="Gene3D" id="3.30.450.380">
    <property type="match status" value="1"/>
</dbReference>
<dbReference type="Gene3D" id="3.40.50.300">
    <property type="entry name" value="P-loop containing nucleotide triphosphate hydrolases"/>
    <property type="match status" value="1"/>
</dbReference>
<sequence>MHGAVIRGARSLSARGQGAGLDLEPIRRRLADLSRAHTPADVADAMRAEGRLVTDESLLAVVEALRREMVGAGPLTGLLREPGVTDVLVNGPDQVWVDRGDGLVPAEVRFADDAQVRRLAQRLAAATGRRLDDSSPFVDTRLPDGTRVHAALATQALPGTCLSLRVPARRAFSLADCVATGAVSPSLAAVLERLVESRAAFLVSGGTGSGKTTLLAALLGLVPPAERLVVVEDSRELRPDHPHVVSLEGRPANAEGRGAITLTDLVRQSLRMRPDRLVVGEVRGAEICDLLAAMNTGHEGGCGTVHANSAEDVPVRLEALGVLGNLDRAALHAQLASALDVVVHIRRDRAGRRRVSELHVLERDPGTGWVRTVPAIDCSGPRTRRGPGSQQLERILDR</sequence>
<dbReference type="NCBIfam" id="TIGR03819">
    <property type="entry name" value="heli_sec_ATPase"/>
    <property type="match status" value="1"/>
</dbReference>
<dbReference type="PANTHER" id="PTHR30486:SF6">
    <property type="entry name" value="TYPE IV PILUS RETRACTATION ATPASE PILT"/>
    <property type="match status" value="1"/>
</dbReference>
<evidence type="ECO:0000256" key="2">
    <source>
        <dbReference type="SAM" id="MobiDB-lite"/>
    </source>
</evidence>
<dbReference type="STRING" id="1032480.MLP_49870"/>
<protein>
    <recommendedName>
        <fullName evidence="3">Bacterial type II secretion system protein E domain-containing protein</fullName>
    </recommendedName>
</protein>
<dbReference type="InterPro" id="IPR027417">
    <property type="entry name" value="P-loop_NTPase"/>
</dbReference>